<proteinExistence type="predicted"/>
<keyword evidence="2" id="KW-1185">Reference proteome</keyword>
<accession>A0ABS3EU16</accession>
<dbReference type="EMBL" id="JAFLND010000001">
    <property type="protein sequence ID" value="MBO0329679.1"/>
    <property type="molecule type" value="Genomic_DNA"/>
</dbReference>
<protein>
    <submittedName>
        <fullName evidence="1">DUF4421 family protein</fullName>
    </submittedName>
</protein>
<dbReference type="RefSeq" id="WP_207070142.1">
    <property type="nucleotide sequence ID" value="NZ_JAFLND010000001.1"/>
</dbReference>
<comment type="caution">
    <text evidence="1">The sequence shown here is derived from an EMBL/GenBank/DDBJ whole genome shotgun (WGS) entry which is preliminary data.</text>
</comment>
<dbReference type="Proteomes" id="UP000664163">
    <property type="component" value="Unassembled WGS sequence"/>
</dbReference>
<evidence type="ECO:0000313" key="2">
    <source>
        <dbReference type="Proteomes" id="UP000664163"/>
    </source>
</evidence>
<dbReference type="Pfam" id="PF14391">
    <property type="entry name" value="DUF4421"/>
    <property type="match status" value="1"/>
</dbReference>
<organism evidence="1 2">
    <name type="scientific">[Muricauda] lutisoli</name>
    <dbReference type="NCBI Taxonomy" id="2816035"/>
    <lineage>
        <taxon>Bacteria</taxon>
        <taxon>Pseudomonadati</taxon>
        <taxon>Bacteroidota</taxon>
        <taxon>Flavobacteriia</taxon>
        <taxon>Flavobacteriales</taxon>
        <taxon>Flavobacteriaceae</taxon>
        <taxon>Allomuricauda</taxon>
    </lineage>
</organism>
<name>A0ABS3EU16_9FLAO</name>
<dbReference type="InterPro" id="IPR025535">
    <property type="entry name" value="DUF4421"/>
</dbReference>
<gene>
    <name evidence="1" type="ORF">J0X13_03910</name>
</gene>
<sequence>MEYCDYSGGFTHHITASLVLLATFLGFQLSAQTDTTAIVNYGDKIILKANIDTQTDAFFYKNNEDGSRLHIKPNNRYRMFLSLDYEFIGFSVGIVPKFLGANSDENLKGESSFTDYQFRFFLGRWVQGISYKKISGYYVRNTKDFVPTWTKGSDPYIQFNNLYIKTYGMSTSYVFNPNFSYRNIVYQNEWQKVSSGSIIGSLYYDYNIFDLNEPNAVNREKFFNVRLAPAYYYTFVLHDNWFLSANLSPSLGLRISKAESGLENNLTVDNNTYITRALSGGLNLGYSSKRVIYGVNINFSTNWYNEDDVSTTENDQFYGVLYFGYRFDPPRAIDQIFHPDRPN</sequence>
<reference evidence="1 2" key="1">
    <citation type="submission" date="2021-03" db="EMBL/GenBank/DDBJ databases">
        <title>Muricauda sp. CAU 1631 isolated from Incheon.</title>
        <authorList>
            <person name="Kim W."/>
        </authorList>
    </citation>
    <scope>NUCLEOTIDE SEQUENCE [LARGE SCALE GENOMIC DNA]</scope>
    <source>
        <strain evidence="1 2">CAU 1631</strain>
    </source>
</reference>
<evidence type="ECO:0000313" key="1">
    <source>
        <dbReference type="EMBL" id="MBO0329679.1"/>
    </source>
</evidence>